<dbReference type="Proteomes" id="UP000436989">
    <property type="component" value="Unassembled WGS sequence"/>
</dbReference>
<comment type="caution">
    <text evidence="2">The sequence shown here is derived from an EMBL/GenBank/DDBJ whole genome shotgun (WGS) entry which is preliminary data.</text>
</comment>
<dbReference type="GO" id="GO:0016641">
    <property type="term" value="F:oxidoreductase activity, acting on the CH-NH2 group of donors, oxygen as acceptor"/>
    <property type="evidence" value="ECO:0007669"/>
    <property type="project" value="InterPro"/>
</dbReference>
<accession>A0A6N8GPG3</accession>
<dbReference type="EMBL" id="WOGU01000030">
    <property type="protein sequence ID" value="MUN64996.1"/>
    <property type="molecule type" value="Genomic_DNA"/>
</dbReference>
<dbReference type="InterPro" id="IPR001695">
    <property type="entry name" value="Lysyl_oxidase"/>
</dbReference>
<protein>
    <recommendedName>
        <fullName evidence="4">Lysyl oxidase</fullName>
    </recommendedName>
</protein>
<dbReference type="RefSeq" id="WP_156270854.1">
    <property type="nucleotide sequence ID" value="NZ_WOGU01000030.1"/>
</dbReference>
<reference evidence="2 3" key="1">
    <citation type="submission" date="2019-12" db="EMBL/GenBank/DDBJ databases">
        <authorList>
            <person name="Shi Y."/>
        </authorList>
    </citation>
    <scope>NUCLEOTIDE SEQUENCE [LARGE SCALE GENOMIC DNA]</scope>
    <source>
        <strain evidence="2 3">JCM 17929</strain>
    </source>
</reference>
<keyword evidence="1" id="KW-0732">Signal</keyword>
<evidence type="ECO:0008006" key="4">
    <source>
        <dbReference type="Google" id="ProtNLM"/>
    </source>
</evidence>
<evidence type="ECO:0000313" key="2">
    <source>
        <dbReference type="EMBL" id="MUN64996.1"/>
    </source>
</evidence>
<gene>
    <name evidence="2" type="ORF">GMA12_17940</name>
</gene>
<evidence type="ECO:0000313" key="3">
    <source>
        <dbReference type="Proteomes" id="UP000436989"/>
    </source>
</evidence>
<sequence length="251" mass="27449">MNSTRKIIGGFLGQFALVASLVLAPISPAAAATDKLPDLRMAHPTNIYLEKTSSGRRLLRFDSIVVNVGTGAFEAAGSAKVADEMTTIQQRIYNTEGGFRDQSISGTRMYWGRDGHNHWHLRDLETYSLNRLDNGAQVGTGAKHGFCFFDNVAHRTDLPNAPRTAQYQGCGNFGDSSVVMGLSVGWGDLYGASLPDQFIDITNLKAGRYRLHATADEQKWFVEQNNTNNHTWVDLQIKGNSVTVTQKGPGA</sequence>
<keyword evidence="3" id="KW-1185">Reference proteome</keyword>
<proteinExistence type="predicted"/>
<evidence type="ECO:0000256" key="1">
    <source>
        <dbReference type="SAM" id="SignalP"/>
    </source>
</evidence>
<dbReference type="GO" id="GO:0005507">
    <property type="term" value="F:copper ion binding"/>
    <property type="evidence" value="ECO:0007669"/>
    <property type="project" value="InterPro"/>
</dbReference>
<name>A0A6N8GPG3_9MICC</name>
<organism evidence="2 3">
    <name type="scientific">Kocuria sediminis</name>
    <dbReference type="NCBI Taxonomy" id="1038857"/>
    <lineage>
        <taxon>Bacteria</taxon>
        <taxon>Bacillati</taxon>
        <taxon>Actinomycetota</taxon>
        <taxon>Actinomycetes</taxon>
        <taxon>Micrococcales</taxon>
        <taxon>Micrococcaceae</taxon>
        <taxon>Kocuria</taxon>
    </lineage>
</organism>
<feature type="chain" id="PRO_5026858335" description="Lysyl oxidase" evidence="1">
    <location>
        <begin position="32"/>
        <end position="251"/>
    </location>
</feature>
<dbReference type="Pfam" id="PF01186">
    <property type="entry name" value="Lysyl_oxidase"/>
    <property type="match status" value="1"/>
</dbReference>
<dbReference type="AlphaFoldDB" id="A0A6N8GPG3"/>
<feature type="signal peptide" evidence="1">
    <location>
        <begin position="1"/>
        <end position="31"/>
    </location>
</feature>